<keyword evidence="13 21" id="KW-0067">ATP-binding</keyword>
<reference evidence="27 28" key="1">
    <citation type="submission" date="2022-01" db="EMBL/GenBank/DDBJ databases">
        <title>A chromosome-scale genome assembly of the false clownfish, Amphiprion ocellaris.</title>
        <authorList>
            <person name="Ryu T."/>
        </authorList>
    </citation>
    <scope>NUCLEOTIDE SEQUENCE [LARGE SCALE GENOMIC DNA]</scope>
</reference>
<comment type="subcellular location">
    <subcellularLocation>
        <location evidence="2">Nucleus</location>
    </subcellularLocation>
</comment>
<dbReference type="SUPFAM" id="SSF50249">
    <property type="entry name" value="Nucleic acid-binding proteins"/>
    <property type="match status" value="1"/>
</dbReference>
<evidence type="ECO:0000256" key="23">
    <source>
        <dbReference type="SAM" id="MobiDB-lite"/>
    </source>
</evidence>
<dbReference type="InterPro" id="IPR001510">
    <property type="entry name" value="Znf_PARP"/>
</dbReference>
<dbReference type="Ensembl" id="ENSAOCT00000066932.1">
    <property type="protein sequence ID" value="ENSAOCP00000046964.1"/>
    <property type="gene ID" value="ENSAOCG00000024040.2"/>
</dbReference>
<dbReference type="GeneTree" id="ENSGT00940000156492"/>
<evidence type="ECO:0000256" key="14">
    <source>
        <dbReference type="ARBA" id="ARBA00022842"/>
    </source>
</evidence>
<gene>
    <name evidence="27" type="primary">LIG3</name>
</gene>
<comment type="similarity">
    <text evidence="3 22">Belongs to the ATP-dependent DNA ligase family.</text>
</comment>
<name>A0AAQ5Y2C2_AMPOC</name>
<dbReference type="GO" id="GO:0003910">
    <property type="term" value="F:DNA ligase (ATP) activity"/>
    <property type="evidence" value="ECO:0007669"/>
    <property type="project" value="UniProtKB-EC"/>
</dbReference>
<keyword evidence="10 21" id="KW-0227">DNA damage</keyword>
<dbReference type="FunFam" id="2.40.50.140:FF:000085">
    <property type="entry name" value="DNA ligase"/>
    <property type="match status" value="1"/>
</dbReference>
<dbReference type="GO" id="GO:0006273">
    <property type="term" value="P:lagging strand elongation"/>
    <property type="evidence" value="ECO:0007669"/>
    <property type="project" value="TreeGrafter"/>
</dbReference>
<comment type="subunit">
    <text evidence="20">Isoform 3 interacts (via BRCT domain) with the nuclear DNA-repair protein XRCC1. Interacts with POLG. Interacts with POLB.</text>
</comment>
<dbReference type="CDD" id="cd07902">
    <property type="entry name" value="Adenylation_DNA_ligase_III"/>
    <property type="match status" value="1"/>
</dbReference>
<evidence type="ECO:0000313" key="28">
    <source>
        <dbReference type="Proteomes" id="UP001501940"/>
    </source>
</evidence>
<dbReference type="InterPro" id="IPR036599">
    <property type="entry name" value="DNA_ligase_N_sf"/>
</dbReference>
<dbReference type="Pfam" id="PF04679">
    <property type="entry name" value="DNA_ligase_A_C"/>
    <property type="match status" value="1"/>
</dbReference>
<dbReference type="InterPro" id="IPR050191">
    <property type="entry name" value="ATP-dep_DNA_ligase"/>
</dbReference>
<evidence type="ECO:0000256" key="13">
    <source>
        <dbReference type="ARBA" id="ARBA00022840"/>
    </source>
</evidence>
<dbReference type="PROSITE" id="PS00347">
    <property type="entry name" value="ZF_PARP_1"/>
    <property type="match status" value="1"/>
</dbReference>
<comment type="catalytic activity">
    <reaction evidence="19 21">
        <text>ATP + (deoxyribonucleotide)n-3'-hydroxyl + 5'-phospho-(deoxyribonucleotide)m = (deoxyribonucleotide)n+m + AMP + diphosphate.</text>
        <dbReference type="EC" id="6.5.1.1"/>
    </reaction>
</comment>
<dbReference type="PROSITE" id="PS50160">
    <property type="entry name" value="DNA_LIGASE_A3"/>
    <property type="match status" value="1"/>
</dbReference>
<keyword evidence="7" id="KW-0235">DNA replication</keyword>
<dbReference type="FunFam" id="1.10.3260.10:FF:000002">
    <property type="entry name" value="DNA ligase"/>
    <property type="match status" value="1"/>
</dbReference>
<dbReference type="InterPro" id="IPR016059">
    <property type="entry name" value="DNA_ligase_ATP-dep_CS"/>
</dbReference>
<dbReference type="Pfam" id="PF04675">
    <property type="entry name" value="DNA_ligase_A_N"/>
    <property type="match status" value="1"/>
</dbReference>
<dbReference type="Gene3D" id="1.10.3260.10">
    <property type="entry name" value="DNA ligase, ATP-dependent, N-terminal domain"/>
    <property type="match status" value="1"/>
</dbReference>
<evidence type="ECO:0000256" key="2">
    <source>
        <dbReference type="ARBA" id="ARBA00004123"/>
    </source>
</evidence>
<evidence type="ECO:0000259" key="26">
    <source>
        <dbReference type="PROSITE" id="PS50172"/>
    </source>
</evidence>
<feature type="compositionally biased region" description="Low complexity" evidence="23">
    <location>
        <begin position="221"/>
        <end position="247"/>
    </location>
</feature>
<feature type="domain" description="PARP-type" evidence="24">
    <location>
        <begin position="88"/>
        <end position="180"/>
    </location>
</feature>
<dbReference type="GO" id="GO:0043504">
    <property type="term" value="P:mitochondrial DNA repair"/>
    <property type="evidence" value="ECO:0007669"/>
    <property type="project" value="UniProtKB-ARBA"/>
</dbReference>
<comment type="cofactor">
    <cofactor evidence="1">
        <name>Mg(2+)</name>
        <dbReference type="ChEBI" id="CHEBI:18420"/>
    </cofactor>
</comment>
<dbReference type="FunFam" id="3.30.470.30:FF:000003">
    <property type="entry name" value="DNA ligase"/>
    <property type="match status" value="1"/>
</dbReference>
<dbReference type="GO" id="GO:0005739">
    <property type="term" value="C:mitochondrion"/>
    <property type="evidence" value="ECO:0007669"/>
    <property type="project" value="GOC"/>
</dbReference>
<dbReference type="GO" id="GO:0071897">
    <property type="term" value="P:DNA biosynthetic process"/>
    <property type="evidence" value="ECO:0007669"/>
    <property type="project" value="InterPro"/>
</dbReference>
<dbReference type="PROSITE" id="PS50064">
    <property type="entry name" value="ZF_PARP_2"/>
    <property type="match status" value="1"/>
</dbReference>
<keyword evidence="16 21" id="KW-0234">DNA repair</keyword>
<protein>
    <recommendedName>
        <fullName evidence="21">DNA ligase</fullName>
        <ecNumber evidence="21">6.5.1.1</ecNumber>
    </recommendedName>
</protein>
<evidence type="ECO:0000256" key="16">
    <source>
        <dbReference type="ARBA" id="ARBA00023204"/>
    </source>
</evidence>
<dbReference type="Proteomes" id="UP001501940">
    <property type="component" value="Chromosome 14"/>
</dbReference>
<accession>A0AAQ5Y2C2</accession>
<dbReference type="InterPro" id="IPR000977">
    <property type="entry name" value="DNA_ligase_ATP-dep"/>
</dbReference>
<evidence type="ECO:0000259" key="24">
    <source>
        <dbReference type="PROSITE" id="PS50064"/>
    </source>
</evidence>
<dbReference type="GO" id="GO:0008270">
    <property type="term" value="F:zinc ion binding"/>
    <property type="evidence" value="ECO:0007669"/>
    <property type="project" value="UniProtKB-KW"/>
</dbReference>
<dbReference type="GO" id="GO:0051301">
    <property type="term" value="P:cell division"/>
    <property type="evidence" value="ECO:0007669"/>
    <property type="project" value="UniProtKB-KW"/>
</dbReference>
<keyword evidence="11" id="KW-0863">Zinc-finger</keyword>
<dbReference type="Gene3D" id="3.30.1490.70">
    <property type="match status" value="1"/>
</dbReference>
<dbReference type="Gene3D" id="3.30.470.30">
    <property type="entry name" value="DNA ligase/mRNA capping enzyme"/>
    <property type="match status" value="1"/>
</dbReference>
<dbReference type="GO" id="GO:0070421">
    <property type="term" value="C:DNA ligase III-XRCC1 complex"/>
    <property type="evidence" value="ECO:0007669"/>
    <property type="project" value="TreeGrafter"/>
</dbReference>
<keyword evidence="18" id="KW-0131">Cell cycle</keyword>
<dbReference type="InterPro" id="IPR012309">
    <property type="entry name" value="DNA_ligase_ATP-dep_C"/>
</dbReference>
<keyword evidence="9 21" id="KW-0547">Nucleotide-binding</keyword>
<keyword evidence="14" id="KW-0460">Magnesium</keyword>
<evidence type="ECO:0000256" key="22">
    <source>
        <dbReference type="RuleBase" id="RU004196"/>
    </source>
</evidence>
<feature type="domain" description="ATP-dependent DNA ligase family profile" evidence="25">
    <location>
        <begin position="582"/>
        <end position="716"/>
    </location>
</feature>
<evidence type="ECO:0000256" key="20">
    <source>
        <dbReference type="ARBA" id="ARBA00065554"/>
    </source>
</evidence>
<organism evidence="27 28">
    <name type="scientific">Amphiprion ocellaris</name>
    <name type="common">Clown anemonefish</name>
    <dbReference type="NCBI Taxonomy" id="80972"/>
    <lineage>
        <taxon>Eukaryota</taxon>
        <taxon>Metazoa</taxon>
        <taxon>Chordata</taxon>
        <taxon>Craniata</taxon>
        <taxon>Vertebrata</taxon>
        <taxon>Euteleostomi</taxon>
        <taxon>Actinopterygii</taxon>
        <taxon>Neopterygii</taxon>
        <taxon>Teleostei</taxon>
        <taxon>Neoteleostei</taxon>
        <taxon>Acanthomorphata</taxon>
        <taxon>Ovalentaria</taxon>
        <taxon>Pomacentridae</taxon>
        <taxon>Amphiprion</taxon>
    </lineage>
</organism>
<feature type="domain" description="BRCT" evidence="26">
    <location>
        <begin position="902"/>
        <end position="978"/>
    </location>
</feature>
<dbReference type="PROSITE" id="PS00333">
    <property type="entry name" value="DNA_LIGASE_A2"/>
    <property type="match status" value="1"/>
</dbReference>
<dbReference type="PANTHER" id="PTHR45674">
    <property type="entry name" value="DNA LIGASE 1/3 FAMILY MEMBER"/>
    <property type="match status" value="1"/>
</dbReference>
<dbReference type="GO" id="GO:0003677">
    <property type="term" value="F:DNA binding"/>
    <property type="evidence" value="ECO:0007669"/>
    <property type="project" value="InterPro"/>
</dbReference>
<evidence type="ECO:0000256" key="15">
    <source>
        <dbReference type="ARBA" id="ARBA00023172"/>
    </source>
</evidence>
<dbReference type="AlphaFoldDB" id="A0AAQ5Y2C2"/>
<dbReference type="Pfam" id="PF00645">
    <property type="entry name" value="zf-PARP"/>
    <property type="match status" value="1"/>
</dbReference>
<dbReference type="NCBIfam" id="TIGR00574">
    <property type="entry name" value="dnl1"/>
    <property type="match status" value="1"/>
</dbReference>
<dbReference type="InterPro" id="IPR001357">
    <property type="entry name" value="BRCT_dom"/>
</dbReference>
<evidence type="ECO:0000256" key="10">
    <source>
        <dbReference type="ARBA" id="ARBA00022763"/>
    </source>
</evidence>
<feature type="region of interest" description="Disordered" evidence="23">
    <location>
        <begin position="839"/>
        <end position="876"/>
    </location>
</feature>
<keyword evidence="28" id="KW-1185">Reference proteome</keyword>
<dbReference type="GO" id="GO:0051053">
    <property type="term" value="P:negative regulation of DNA metabolic process"/>
    <property type="evidence" value="ECO:0007669"/>
    <property type="project" value="UniProtKB-ARBA"/>
</dbReference>
<dbReference type="GO" id="GO:0005524">
    <property type="term" value="F:ATP binding"/>
    <property type="evidence" value="ECO:0007669"/>
    <property type="project" value="UniProtKB-KW"/>
</dbReference>
<dbReference type="SUPFAM" id="SSF56091">
    <property type="entry name" value="DNA ligase/mRNA capping enzyme, catalytic domain"/>
    <property type="match status" value="1"/>
</dbReference>
<evidence type="ECO:0000256" key="19">
    <source>
        <dbReference type="ARBA" id="ARBA00034003"/>
    </source>
</evidence>
<evidence type="ECO:0000256" key="17">
    <source>
        <dbReference type="ARBA" id="ARBA00023242"/>
    </source>
</evidence>
<keyword evidence="12" id="KW-0862">Zinc</keyword>
<dbReference type="InterPro" id="IPR012308">
    <property type="entry name" value="DNA_ligase_ATP-dep_N"/>
</dbReference>
<dbReference type="PROSITE" id="PS50172">
    <property type="entry name" value="BRCT"/>
    <property type="match status" value="1"/>
</dbReference>
<evidence type="ECO:0000256" key="1">
    <source>
        <dbReference type="ARBA" id="ARBA00001946"/>
    </source>
</evidence>
<reference evidence="27" key="2">
    <citation type="submission" date="2025-08" db="UniProtKB">
        <authorList>
            <consortium name="Ensembl"/>
        </authorList>
    </citation>
    <scope>IDENTIFICATION</scope>
</reference>
<keyword evidence="17" id="KW-0539">Nucleus</keyword>
<keyword evidence="6" id="KW-0132">Cell division</keyword>
<evidence type="ECO:0000256" key="8">
    <source>
        <dbReference type="ARBA" id="ARBA00022723"/>
    </source>
</evidence>
<dbReference type="Gene3D" id="2.40.50.140">
    <property type="entry name" value="Nucleic acid-binding proteins"/>
    <property type="match status" value="1"/>
</dbReference>
<dbReference type="PROSITE" id="PS00697">
    <property type="entry name" value="DNA_LIGASE_A1"/>
    <property type="match status" value="1"/>
</dbReference>
<dbReference type="GO" id="GO:0031981">
    <property type="term" value="C:nuclear lumen"/>
    <property type="evidence" value="ECO:0007669"/>
    <property type="project" value="UniProtKB-ARBA"/>
</dbReference>
<evidence type="ECO:0000256" key="4">
    <source>
        <dbReference type="ARBA" id="ARBA00022553"/>
    </source>
</evidence>
<evidence type="ECO:0000256" key="7">
    <source>
        <dbReference type="ARBA" id="ARBA00022705"/>
    </source>
</evidence>
<dbReference type="Pfam" id="PF16759">
    <property type="entry name" value="LIG3_BRCT"/>
    <property type="match status" value="1"/>
</dbReference>
<keyword evidence="5 21" id="KW-0436">Ligase</keyword>
<dbReference type="InterPro" id="IPR031916">
    <property type="entry name" value="LIG3_BRCT"/>
</dbReference>
<dbReference type="EC" id="6.5.1.1" evidence="21"/>
<reference evidence="27" key="3">
    <citation type="submission" date="2025-09" db="UniProtKB">
        <authorList>
            <consortium name="Ensembl"/>
        </authorList>
    </citation>
    <scope>IDENTIFICATION</scope>
</reference>
<evidence type="ECO:0000313" key="27">
    <source>
        <dbReference type="Ensembl" id="ENSAOCP00000046964.1"/>
    </source>
</evidence>
<proteinExistence type="inferred from homology"/>
<dbReference type="GO" id="GO:0006310">
    <property type="term" value="P:DNA recombination"/>
    <property type="evidence" value="ECO:0007669"/>
    <property type="project" value="UniProtKB-KW"/>
</dbReference>
<dbReference type="InterPro" id="IPR012340">
    <property type="entry name" value="NA-bd_OB-fold"/>
</dbReference>
<evidence type="ECO:0000256" key="21">
    <source>
        <dbReference type="RuleBase" id="RU000617"/>
    </source>
</evidence>
<dbReference type="InterPro" id="IPR036957">
    <property type="entry name" value="Znf_PARP_sf"/>
</dbReference>
<dbReference type="CDD" id="cd07967">
    <property type="entry name" value="OBF_DNA_ligase_III"/>
    <property type="match status" value="1"/>
</dbReference>
<dbReference type="SMART" id="SM01336">
    <property type="entry name" value="zf-PARP"/>
    <property type="match status" value="1"/>
</dbReference>
<evidence type="ECO:0000256" key="11">
    <source>
        <dbReference type="ARBA" id="ARBA00022771"/>
    </source>
</evidence>
<dbReference type="SUPFAM" id="SSF57716">
    <property type="entry name" value="Glucocorticoid receptor-like (DNA-binding domain)"/>
    <property type="match status" value="1"/>
</dbReference>
<keyword evidence="15 21" id="KW-0233">DNA recombination</keyword>
<dbReference type="Gene3D" id="3.30.1740.10">
    <property type="entry name" value="Zinc finger, PARP-type"/>
    <property type="match status" value="1"/>
</dbReference>
<dbReference type="FunFam" id="3.30.1740.10:FF:000001">
    <property type="entry name" value="DNA ligase"/>
    <property type="match status" value="1"/>
</dbReference>
<keyword evidence="8" id="KW-0479">Metal-binding</keyword>
<evidence type="ECO:0000256" key="6">
    <source>
        <dbReference type="ARBA" id="ARBA00022618"/>
    </source>
</evidence>
<dbReference type="SUPFAM" id="SSF52113">
    <property type="entry name" value="BRCT domain"/>
    <property type="match status" value="1"/>
</dbReference>
<dbReference type="CDD" id="cd18431">
    <property type="entry name" value="BRCT_DNA_ligase_III"/>
    <property type="match status" value="1"/>
</dbReference>
<evidence type="ECO:0000256" key="3">
    <source>
        <dbReference type="ARBA" id="ARBA00007572"/>
    </source>
</evidence>
<evidence type="ECO:0000256" key="18">
    <source>
        <dbReference type="ARBA" id="ARBA00023306"/>
    </source>
</evidence>
<keyword evidence="4" id="KW-0597">Phosphoprotein</keyword>
<dbReference type="SUPFAM" id="SSF117018">
    <property type="entry name" value="ATP-dependent DNA ligase DNA-binding domain"/>
    <property type="match status" value="1"/>
</dbReference>
<evidence type="ECO:0000259" key="25">
    <source>
        <dbReference type="PROSITE" id="PS50160"/>
    </source>
</evidence>
<dbReference type="Pfam" id="PF01068">
    <property type="entry name" value="DNA_ligase_A_M"/>
    <property type="match status" value="1"/>
</dbReference>
<dbReference type="InterPro" id="IPR036420">
    <property type="entry name" value="BRCT_dom_sf"/>
</dbReference>
<dbReference type="PANTHER" id="PTHR45674:SF9">
    <property type="entry name" value="DNA LIGASE 3"/>
    <property type="match status" value="1"/>
</dbReference>
<dbReference type="GO" id="GO:0097681">
    <property type="term" value="P:double-strand break repair via alternative nonhomologous end joining"/>
    <property type="evidence" value="ECO:0007669"/>
    <property type="project" value="UniProtKB-ARBA"/>
</dbReference>
<evidence type="ECO:0000256" key="12">
    <source>
        <dbReference type="ARBA" id="ARBA00022833"/>
    </source>
</evidence>
<feature type="region of interest" description="Disordered" evidence="23">
    <location>
        <begin position="184"/>
        <end position="248"/>
    </location>
</feature>
<evidence type="ECO:0000256" key="9">
    <source>
        <dbReference type="ARBA" id="ARBA00022741"/>
    </source>
</evidence>
<dbReference type="Gene3D" id="3.40.50.10190">
    <property type="entry name" value="BRCT domain"/>
    <property type="match status" value="1"/>
</dbReference>
<dbReference type="InterPro" id="IPR012310">
    <property type="entry name" value="DNA_ligase_ATP-dep_cent"/>
</dbReference>
<dbReference type="FunFam" id="3.40.50.10190:FF:000032">
    <property type="entry name" value="DNA ligase"/>
    <property type="match status" value="1"/>
</dbReference>
<evidence type="ECO:0000256" key="5">
    <source>
        <dbReference type="ARBA" id="ARBA00022598"/>
    </source>
</evidence>
<sequence>MRIKRVLKCLLLCEPCRNPVSVHWKAVAFSVSSCSTHLLSLVHSLNFSGKTRDFSLVSHKHSLLRSSPPWISLHWCFCTQPDMAEQRFLVEYAKRGTAGCKKCKDKIQKGIVRIGKIVPNPFSESAGEMKEWYHVKCIFEKLERARATTKKIEDITDLEGWEELQDEDKELINKHVSDLMAKVNASPKKKVQAKMNTSGQLMAPPADPSVNAPRKFSGFTAAKAGSSSSPGPSSSSSAKSSQGSALSTRLCDPQHKDCLFREFRKLCAMVAENSSYNVKTQVIEKFLKKASTSFLDKFQGDLYLTVKLLLPGVVKSVYNLNDKQIVKLFSRIFRCNQDDMVRDLEQGDVSETVRMFFEDSKSFPPAAKSLLTIQEVDASLTRLAQLTKEDEQQTELEDISKKCTSNDLKCIIRLIKHDLKMNAGAKHVLDAVDPNAYEAFKASRNLGDVIERVLRNQQEASNGSGPRKLLTVEATLMTPVQPMLAEACKSVEYAMKKCPNGMYSEIKYDGERVQVHKSGDIFNYFSRSLKPVLPHKVAHFKNYIPQAFPGGHSMILDAEVLLIDTKTSKPLPFGTLGVHKKAAFQDANVCLFVFDCIYFNGVSLMERPLSERRKFLHDNMVEVPNRILFSEMKHVTRAGDLAEMITRVIREGLEGLVLKDIKGSYEPGKRHWLKVKKDYLNEGAMADTADLVVLGAFYGKGSNGGIMSSFLMGCYDPDSKKWCTVTKCSGGYDDAMLARLQKELDVIKISKEPSKIPGWLKIIKNYYPDFIIRDPEQAPVWEITGAEFSKSEMHTADGISIRFPRMTRIRDDKDWKSATNLHQLKELYRISKENCDFKVTAGPSNDDKGSSGGDSGGNSPSSSSHRSAPAKKTTEHSASIRLQMVSLESVSSPDLFLFPLQTLLDIFSGVKLFLPVSVQDFDKLRRYFVAYDGDLVPDYDAASATHTLAEPDEDSQAQRVSPSWIWECIRKRRLVPPC</sequence>